<evidence type="ECO:0000256" key="6">
    <source>
        <dbReference type="ARBA" id="ARBA00023136"/>
    </source>
</evidence>
<comment type="subcellular location">
    <subcellularLocation>
        <location evidence="1 7">Cell membrane</location>
        <topology evidence="1 7">Multi-pass membrane protein</topology>
    </subcellularLocation>
</comment>
<dbReference type="CDD" id="cd06261">
    <property type="entry name" value="TM_PBP2"/>
    <property type="match status" value="1"/>
</dbReference>
<evidence type="ECO:0000256" key="3">
    <source>
        <dbReference type="ARBA" id="ARBA00022475"/>
    </source>
</evidence>
<dbReference type="SUPFAM" id="SSF161098">
    <property type="entry name" value="MetI-like"/>
    <property type="match status" value="1"/>
</dbReference>
<evidence type="ECO:0000313" key="9">
    <source>
        <dbReference type="EMBL" id="MFC4622300.1"/>
    </source>
</evidence>
<dbReference type="Proteomes" id="UP001595967">
    <property type="component" value="Unassembled WGS sequence"/>
</dbReference>
<reference evidence="10" key="1">
    <citation type="journal article" date="2019" name="Int. J. Syst. Evol. Microbiol.">
        <title>The Global Catalogue of Microorganisms (GCM) 10K type strain sequencing project: providing services to taxonomists for standard genome sequencing and annotation.</title>
        <authorList>
            <consortium name="The Broad Institute Genomics Platform"/>
            <consortium name="The Broad Institute Genome Sequencing Center for Infectious Disease"/>
            <person name="Wu L."/>
            <person name="Ma J."/>
        </authorList>
    </citation>
    <scope>NUCLEOTIDE SEQUENCE [LARGE SCALE GENOMIC DNA]</scope>
    <source>
        <strain evidence="10">JCM 11650</strain>
    </source>
</reference>
<evidence type="ECO:0000256" key="1">
    <source>
        <dbReference type="ARBA" id="ARBA00004651"/>
    </source>
</evidence>
<comment type="caution">
    <text evidence="9">The sequence shown here is derived from an EMBL/GenBank/DDBJ whole genome shotgun (WGS) entry which is preliminary data.</text>
</comment>
<feature type="transmembrane region" description="Helical" evidence="7">
    <location>
        <begin position="177"/>
        <end position="195"/>
    </location>
</feature>
<dbReference type="InterPro" id="IPR045621">
    <property type="entry name" value="BPD_transp_1_N"/>
</dbReference>
<evidence type="ECO:0000256" key="5">
    <source>
        <dbReference type="ARBA" id="ARBA00022989"/>
    </source>
</evidence>
<sequence>MALFLRQKLLILLFTLFLAATVIFAVLHLLPGNAAQVLMGPDADPEAVAALATQLGLDVPAWQRFAGWLVGLLRGDLGHSYAYGEPVLDLLLERLQLTLPLTVLALAISGLLALPIGVYAAAHQGRWPDRVLMGLTQLGLAVPSFWLAMLLIVFFAVRLQWFAAGGFPGWGADEGGGLLPALHALVLPTLSLAAVQTAILARLTRAAVLEHVSADFVRTARAKGLGRHQVLWGHVLRNAMGPILTLLGLQFANLLAGAIVVENVFYLPGLGRLLFQAIANRDLLVVQNGVLLLVTLVIVVNFAIDVLHAWLDPRIRVPERSA</sequence>
<evidence type="ECO:0000313" key="10">
    <source>
        <dbReference type="Proteomes" id="UP001595967"/>
    </source>
</evidence>
<dbReference type="Gene3D" id="1.10.3720.10">
    <property type="entry name" value="MetI-like"/>
    <property type="match status" value="1"/>
</dbReference>
<evidence type="ECO:0000256" key="7">
    <source>
        <dbReference type="RuleBase" id="RU363032"/>
    </source>
</evidence>
<evidence type="ECO:0000256" key="2">
    <source>
        <dbReference type="ARBA" id="ARBA00022448"/>
    </source>
</evidence>
<dbReference type="InterPro" id="IPR035906">
    <property type="entry name" value="MetI-like_sf"/>
</dbReference>
<keyword evidence="6 7" id="KW-0472">Membrane</keyword>
<gene>
    <name evidence="9" type="ORF">ACFO3A_08730</name>
</gene>
<dbReference type="InterPro" id="IPR000515">
    <property type="entry name" value="MetI-like"/>
</dbReference>
<proteinExistence type="inferred from homology"/>
<keyword evidence="2 7" id="KW-0813">Transport</keyword>
<dbReference type="EMBL" id="JBHSEW010000006">
    <property type="protein sequence ID" value="MFC4622300.1"/>
    <property type="molecule type" value="Genomic_DNA"/>
</dbReference>
<organism evidence="9 10">
    <name type="scientific">Comamonas nitrativorans</name>
    <dbReference type="NCBI Taxonomy" id="108437"/>
    <lineage>
        <taxon>Bacteria</taxon>
        <taxon>Pseudomonadati</taxon>
        <taxon>Pseudomonadota</taxon>
        <taxon>Betaproteobacteria</taxon>
        <taxon>Burkholderiales</taxon>
        <taxon>Comamonadaceae</taxon>
        <taxon>Comamonas</taxon>
    </lineage>
</organism>
<feature type="transmembrane region" description="Helical" evidence="7">
    <location>
        <begin position="290"/>
        <end position="311"/>
    </location>
</feature>
<feature type="transmembrane region" description="Helical" evidence="7">
    <location>
        <begin position="134"/>
        <end position="157"/>
    </location>
</feature>
<protein>
    <submittedName>
        <fullName evidence="9">ABC transporter permease</fullName>
    </submittedName>
</protein>
<feature type="transmembrane region" description="Helical" evidence="7">
    <location>
        <begin position="97"/>
        <end position="122"/>
    </location>
</feature>
<keyword evidence="10" id="KW-1185">Reference proteome</keyword>
<comment type="similarity">
    <text evidence="7">Belongs to the binding-protein-dependent transport system permease family.</text>
</comment>
<name>A0ABV9GZW6_9BURK</name>
<keyword evidence="4 7" id="KW-0812">Transmembrane</keyword>
<dbReference type="PANTHER" id="PTHR43163">
    <property type="entry name" value="DIPEPTIDE TRANSPORT SYSTEM PERMEASE PROTEIN DPPB-RELATED"/>
    <property type="match status" value="1"/>
</dbReference>
<dbReference type="Pfam" id="PF00528">
    <property type="entry name" value="BPD_transp_1"/>
    <property type="match status" value="1"/>
</dbReference>
<evidence type="ECO:0000259" key="8">
    <source>
        <dbReference type="PROSITE" id="PS50928"/>
    </source>
</evidence>
<dbReference type="RefSeq" id="WP_377725691.1">
    <property type="nucleotide sequence ID" value="NZ_JBHSEW010000006.1"/>
</dbReference>
<evidence type="ECO:0000256" key="4">
    <source>
        <dbReference type="ARBA" id="ARBA00022692"/>
    </source>
</evidence>
<dbReference type="PANTHER" id="PTHR43163:SF6">
    <property type="entry name" value="DIPEPTIDE TRANSPORT SYSTEM PERMEASE PROTEIN DPPB-RELATED"/>
    <property type="match status" value="1"/>
</dbReference>
<feature type="transmembrane region" description="Helical" evidence="7">
    <location>
        <begin position="243"/>
        <end position="266"/>
    </location>
</feature>
<dbReference type="Pfam" id="PF19300">
    <property type="entry name" value="BPD_transp_1_N"/>
    <property type="match status" value="1"/>
</dbReference>
<accession>A0ABV9GZW6</accession>
<keyword evidence="5 7" id="KW-1133">Transmembrane helix</keyword>
<dbReference type="PROSITE" id="PS50928">
    <property type="entry name" value="ABC_TM1"/>
    <property type="match status" value="1"/>
</dbReference>
<keyword evidence="3" id="KW-1003">Cell membrane</keyword>
<feature type="domain" description="ABC transmembrane type-1" evidence="8">
    <location>
        <begin position="95"/>
        <end position="304"/>
    </location>
</feature>